<dbReference type="Pfam" id="PF01613">
    <property type="entry name" value="Flavin_Reduct"/>
    <property type="match status" value="1"/>
</dbReference>
<accession>A0A8H3ISY9</accession>
<dbReference type="SUPFAM" id="SSF50475">
    <property type="entry name" value="FMN-binding split barrel"/>
    <property type="match status" value="1"/>
</dbReference>
<name>A0A8H3ISY9_9LECA</name>
<protein>
    <recommendedName>
        <fullName evidence="4">Flavin reductase like domain-containing protein</fullName>
    </recommendedName>
</protein>
<comment type="similarity">
    <text evidence="3">Belongs to the flavoredoxin family.</text>
</comment>
<keyword evidence="6" id="KW-1185">Reference proteome</keyword>
<keyword evidence="2" id="KW-0285">Flavoprotein</keyword>
<proteinExistence type="inferred from homology"/>
<dbReference type="AlphaFoldDB" id="A0A8H3ISY9"/>
<evidence type="ECO:0000256" key="2">
    <source>
        <dbReference type="ARBA" id="ARBA00022630"/>
    </source>
</evidence>
<comment type="caution">
    <text evidence="5">The sequence shown here is derived from an EMBL/GenBank/DDBJ whole genome shotgun (WGS) entry which is preliminary data.</text>
</comment>
<dbReference type="InterPro" id="IPR052174">
    <property type="entry name" value="Flavoredoxin"/>
</dbReference>
<evidence type="ECO:0000259" key="4">
    <source>
        <dbReference type="Pfam" id="PF01613"/>
    </source>
</evidence>
<comment type="cofactor">
    <cofactor evidence="1">
        <name>FMN</name>
        <dbReference type="ChEBI" id="CHEBI:58210"/>
    </cofactor>
</comment>
<dbReference type="EMBL" id="CAJPDQ010000036">
    <property type="protein sequence ID" value="CAF9930668.1"/>
    <property type="molecule type" value="Genomic_DNA"/>
</dbReference>
<dbReference type="PANTHER" id="PTHR43567">
    <property type="entry name" value="FLAVOREDOXIN-RELATED-RELATED"/>
    <property type="match status" value="1"/>
</dbReference>
<feature type="domain" description="Flavin reductase like" evidence="4">
    <location>
        <begin position="31"/>
        <end position="174"/>
    </location>
</feature>
<dbReference type="OrthoDB" id="10250990at2759"/>
<evidence type="ECO:0000313" key="6">
    <source>
        <dbReference type="Proteomes" id="UP000664169"/>
    </source>
</evidence>
<dbReference type="InterPro" id="IPR002563">
    <property type="entry name" value="Flavin_Rdtase-like_dom"/>
</dbReference>
<evidence type="ECO:0000256" key="3">
    <source>
        <dbReference type="ARBA" id="ARBA00038054"/>
    </source>
</evidence>
<dbReference type="GO" id="GO:0010181">
    <property type="term" value="F:FMN binding"/>
    <property type="evidence" value="ECO:0007669"/>
    <property type="project" value="InterPro"/>
</dbReference>
<dbReference type="PANTHER" id="PTHR43567:SF1">
    <property type="entry name" value="FLAVOREDOXIN"/>
    <property type="match status" value="1"/>
</dbReference>
<dbReference type="Gene3D" id="2.30.110.10">
    <property type="entry name" value="Electron Transport, Fmn-binding Protein, Chain A"/>
    <property type="match status" value="1"/>
</dbReference>
<evidence type="ECO:0000256" key="1">
    <source>
        <dbReference type="ARBA" id="ARBA00001917"/>
    </source>
</evidence>
<gene>
    <name evidence="5" type="ORF">GOMPHAMPRED_005702</name>
</gene>
<dbReference type="Proteomes" id="UP000664169">
    <property type="component" value="Unassembled WGS sequence"/>
</dbReference>
<sequence>MEDHTRGSVEDNQVSEEEHSVINPAILYWGTPVVLITTLNEDGSPNIAPMSSAFWLGNFCVLGLAKYSKTTANLLRTKQCVLNLPSEDGAQYVNAIARTTGSDPVPERKINLGYTHLKDKFGAAGLTQQDSDLVAPPRIKQCPVQMEAEYLNELDMGFAVVIQVVVRRIHVIDKLRLPGHANRIDANSWKPLIMSFQKLYGLRSGEVLDSRLAEINEELYRR</sequence>
<organism evidence="5 6">
    <name type="scientific">Gomphillus americanus</name>
    <dbReference type="NCBI Taxonomy" id="1940652"/>
    <lineage>
        <taxon>Eukaryota</taxon>
        <taxon>Fungi</taxon>
        <taxon>Dikarya</taxon>
        <taxon>Ascomycota</taxon>
        <taxon>Pezizomycotina</taxon>
        <taxon>Lecanoromycetes</taxon>
        <taxon>OSLEUM clade</taxon>
        <taxon>Ostropomycetidae</taxon>
        <taxon>Ostropales</taxon>
        <taxon>Graphidaceae</taxon>
        <taxon>Gomphilloideae</taxon>
        <taxon>Gomphillus</taxon>
    </lineage>
</organism>
<evidence type="ECO:0000313" key="5">
    <source>
        <dbReference type="EMBL" id="CAF9930668.1"/>
    </source>
</evidence>
<reference evidence="5" key="1">
    <citation type="submission" date="2021-03" db="EMBL/GenBank/DDBJ databases">
        <authorList>
            <person name="Tagirdzhanova G."/>
        </authorList>
    </citation>
    <scope>NUCLEOTIDE SEQUENCE</scope>
</reference>
<dbReference type="InterPro" id="IPR012349">
    <property type="entry name" value="Split_barrel_FMN-bd"/>
</dbReference>